<gene>
    <name evidence="2" type="ORF">MPNT_210020</name>
</gene>
<dbReference type="SUPFAM" id="SSF56300">
    <property type="entry name" value="Metallo-dependent phosphatases"/>
    <property type="match status" value="1"/>
</dbReference>
<dbReference type="InterPro" id="IPR004843">
    <property type="entry name" value="Calcineurin-like_PHP"/>
</dbReference>
<dbReference type="Gene3D" id="3.60.21.10">
    <property type="match status" value="1"/>
</dbReference>
<organism evidence="2 3">
    <name type="scientific">Candidatus Methylacidithermus pantelleriae</name>
    <dbReference type="NCBI Taxonomy" id="2744239"/>
    <lineage>
        <taxon>Bacteria</taxon>
        <taxon>Pseudomonadati</taxon>
        <taxon>Verrucomicrobiota</taxon>
        <taxon>Methylacidiphilae</taxon>
        <taxon>Methylacidiphilales</taxon>
        <taxon>Methylacidiphilaceae</taxon>
        <taxon>Candidatus Methylacidithermus</taxon>
    </lineage>
</organism>
<name>A0A8J2FW46_9BACT</name>
<dbReference type="PANTHER" id="PTHR43143:SF1">
    <property type="entry name" value="SERINE_THREONINE-PROTEIN PHOSPHATASE CPPED1"/>
    <property type="match status" value="1"/>
</dbReference>
<accession>A0A8J2FW46</accession>
<evidence type="ECO:0000313" key="3">
    <source>
        <dbReference type="Proteomes" id="UP000663859"/>
    </source>
</evidence>
<dbReference type="AlphaFoldDB" id="A0A8J2FW46"/>
<dbReference type="Pfam" id="PF00149">
    <property type="entry name" value="Metallophos"/>
    <property type="match status" value="1"/>
</dbReference>
<dbReference type="Proteomes" id="UP000663859">
    <property type="component" value="Unassembled WGS sequence"/>
</dbReference>
<evidence type="ECO:0000259" key="1">
    <source>
        <dbReference type="Pfam" id="PF00149"/>
    </source>
</evidence>
<dbReference type="InterPro" id="IPR051918">
    <property type="entry name" value="STPP_CPPED1"/>
</dbReference>
<sequence length="359" mass="39840">MTCSSTWAWEESVLRSEKLRFGWLVQAVAALLPAVFCSSAPGQKAEQAQPPLVPGTGPLRPAKTESFSFIVAGDSRPHKPELPLPSTAEQIFTAARALKPAFIIWTGDAIYGLSSADPNVIARQYAAFFQVARKAAAPVFLAPGNHEMDVRIPAEGQKHRREIGSPQMEVLFRKNMGLPQRAPIYGAFSYGNSRFILLNSEEIPPPGTERSPHAKVGAGGELDLDPGFIREEQFQWLRRELDANKALHTFVFMHHPIKPRESHMRLNHRNAEELMELFSHYSNISYVIASHEHLYYNPQTGDTTPPPDRIDPSQQPPIYLVSGGAGAPLEGPPEKGGFHHYLIFRVEGARVHPTLVRLP</sequence>
<evidence type="ECO:0000313" key="2">
    <source>
        <dbReference type="EMBL" id="CAF0697243.1"/>
    </source>
</evidence>
<comment type="caution">
    <text evidence="2">The sequence shown here is derived from an EMBL/GenBank/DDBJ whole genome shotgun (WGS) entry which is preliminary data.</text>
</comment>
<dbReference type="PANTHER" id="PTHR43143">
    <property type="entry name" value="METALLOPHOSPHOESTERASE, CALCINEURIN SUPERFAMILY"/>
    <property type="match status" value="1"/>
</dbReference>
<reference evidence="2" key="1">
    <citation type="submission" date="2021-02" db="EMBL/GenBank/DDBJ databases">
        <authorList>
            <person name="Cremers G."/>
            <person name="Picone N."/>
        </authorList>
    </citation>
    <scope>NUCLEOTIDE SEQUENCE</scope>
    <source>
        <strain evidence="2">PQ17</strain>
    </source>
</reference>
<dbReference type="GO" id="GO:0016787">
    <property type="term" value="F:hydrolase activity"/>
    <property type="evidence" value="ECO:0007669"/>
    <property type="project" value="InterPro"/>
</dbReference>
<protein>
    <recommendedName>
        <fullName evidence="1">Calcineurin-like phosphoesterase domain-containing protein</fullName>
    </recommendedName>
</protein>
<dbReference type="InterPro" id="IPR029052">
    <property type="entry name" value="Metallo-depent_PP-like"/>
</dbReference>
<keyword evidence="3" id="KW-1185">Reference proteome</keyword>
<proteinExistence type="predicted"/>
<feature type="domain" description="Calcineurin-like phosphoesterase" evidence="1">
    <location>
        <begin position="89"/>
        <end position="294"/>
    </location>
</feature>
<dbReference type="EMBL" id="CAJNOB010000014">
    <property type="protein sequence ID" value="CAF0697243.1"/>
    <property type="molecule type" value="Genomic_DNA"/>
</dbReference>